<sequence length="143" mass="15452">MHEILADVYKKGNIAGYLSRTDHGDTAYTYAENYIESDGKPISSTLPIRAEAYLYGSGALPPFFTGLLPEGRRLTGLRQHLKVSSDDELRMLIAVGADTVGDVQVVPHGDQPAQLVVPMGMTLSRAKTSTTLGFQKLSLSKAL</sequence>
<evidence type="ECO:0000313" key="3">
    <source>
        <dbReference type="Proteomes" id="UP000270988"/>
    </source>
</evidence>
<evidence type="ECO:0000259" key="1">
    <source>
        <dbReference type="Pfam" id="PF13657"/>
    </source>
</evidence>
<dbReference type="Proteomes" id="UP000270988">
    <property type="component" value="Chromosome"/>
</dbReference>
<evidence type="ECO:0000313" key="2">
    <source>
        <dbReference type="EMBL" id="VEJ31064.1"/>
    </source>
</evidence>
<gene>
    <name evidence="2" type="ORF">NCTC10918_02360</name>
</gene>
<dbReference type="Pfam" id="PF13657">
    <property type="entry name" value="Couple_hipA"/>
    <property type="match status" value="1"/>
</dbReference>
<name>A0A3S5BVJ6_9MICC</name>
<dbReference type="AlphaFoldDB" id="A0A3S5BVJ6"/>
<dbReference type="EMBL" id="LR134521">
    <property type="protein sequence ID" value="VEJ31064.1"/>
    <property type="molecule type" value="Genomic_DNA"/>
</dbReference>
<accession>A0A3S5BVJ6</accession>
<dbReference type="InterPro" id="IPR017508">
    <property type="entry name" value="HipA_N1"/>
</dbReference>
<dbReference type="NCBIfam" id="TIGR03071">
    <property type="entry name" value="couple_hipA"/>
    <property type="match status" value="1"/>
</dbReference>
<organism evidence="2 3">
    <name type="scientific">Rothia dentocariosa</name>
    <dbReference type="NCBI Taxonomy" id="2047"/>
    <lineage>
        <taxon>Bacteria</taxon>
        <taxon>Bacillati</taxon>
        <taxon>Actinomycetota</taxon>
        <taxon>Actinomycetes</taxon>
        <taxon>Micrococcales</taxon>
        <taxon>Micrococcaceae</taxon>
        <taxon>Rothia</taxon>
    </lineage>
</organism>
<feature type="domain" description="HipA N-terminal subdomain 1" evidence="1">
    <location>
        <begin position="6"/>
        <end position="105"/>
    </location>
</feature>
<protein>
    <submittedName>
        <fullName evidence="2">Uncharacterized protein related to capsule biosynthesis enzymes</fullName>
    </submittedName>
</protein>
<reference evidence="2 3" key="1">
    <citation type="submission" date="2018-12" db="EMBL/GenBank/DDBJ databases">
        <authorList>
            <consortium name="Pathogen Informatics"/>
        </authorList>
    </citation>
    <scope>NUCLEOTIDE SEQUENCE [LARGE SCALE GENOMIC DNA]</scope>
    <source>
        <strain evidence="2 3">NCTC10918</strain>
    </source>
</reference>
<proteinExistence type="predicted"/>